<keyword evidence="3" id="KW-0143">Chaperone</keyword>
<name>A0A3Q7HXV6_SOLLC</name>
<keyword evidence="5" id="KW-0862">Zinc</keyword>
<dbReference type="GO" id="GO:0006511">
    <property type="term" value="P:ubiquitin-dependent protein catabolic process"/>
    <property type="evidence" value="ECO:0000318"/>
    <property type="project" value="GO_Central"/>
</dbReference>
<protein>
    <recommendedName>
        <fullName evidence="7">RING-type domain-containing protein</fullName>
    </recommendedName>
</protein>
<feature type="region of interest" description="Disordered" evidence="6">
    <location>
        <begin position="315"/>
        <end position="339"/>
    </location>
</feature>
<dbReference type="Gramene" id="Solyc09g007070.2.1">
    <property type="protein sequence ID" value="Solyc09g007070.2.1"/>
    <property type="gene ID" value="Solyc09g007070.2"/>
</dbReference>
<organism evidence="8">
    <name type="scientific">Solanum lycopersicum</name>
    <name type="common">Tomato</name>
    <name type="synonym">Lycopersicon esculentum</name>
    <dbReference type="NCBI Taxonomy" id="4081"/>
    <lineage>
        <taxon>Eukaryota</taxon>
        <taxon>Viridiplantae</taxon>
        <taxon>Streptophyta</taxon>
        <taxon>Embryophyta</taxon>
        <taxon>Tracheophyta</taxon>
        <taxon>Spermatophyta</taxon>
        <taxon>Magnoliopsida</taxon>
        <taxon>eudicotyledons</taxon>
        <taxon>Gunneridae</taxon>
        <taxon>Pentapetalae</taxon>
        <taxon>asterids</taxon>
        <taxon>lamiids</taxon>
        <taxon>Solanales</taxon>
        <taxon>Solanaceae</taxon>
        <taxon>Solanoideae</taxon>
        <taxon>Solaneae</taxon>
        <taxon>Solanum</taxon>
        <taxon>Solanum subgen. Lycopersicon</taxon>
    </lineage>
</organism>
<dbReference type="SMART" id="SM00184">
    <property type="entry name" value="RING"/>
    <property type="match status" value="1"/>
</dbReference>
<dbReference type="PANTHER" id="PTHR13675">
    <property type="entry name" value="LYR MOTIF-CONTAINING PROTEIN 2"/>
    <property type="match status" value="1"/>
</dbReference>
<keyword evidence="2" id="KW-0496">Mitochondrion</keyword>
<dbReference type="SUPFAM" id="SSF57850">
    <property type="entry name" value="RING/U-box"/>
    <property type="match status" value="1"/>
</dbReference>
<evidence type="ECO:0000259" key="7">
    <source>
        <dbReference type="PROSITE" id="PS50089"/>
    </source>
</evidence>
<evidence type="ECO:0000256" key="3">
    <source>
        <dbReference type="ARBA" id="ARBA00023186"/>
    </source>
</evidence>
<sequence length="339" mass="38412">MHNDTIMPPPSTTSMKHRDLDAVLLLLLLCELRQHDPEALDLPPSRWRVVICQYIAKDALKFSSISCSNREIIMKFIDLLAKCKNFVKAMIHAGDGIGGKDRKEVATSIATIVALPSVEASNDDNDGRKECVICKEEMKEGRDVCKLPCHHTFHWICILPWLKKRNTCPCCRYQLPSDDVYAEIQRLWEVVAKMSDSANFVGISNFRPEKEFLPQRRRNTQRNPQVFNRVSVPARPEDAMGASSGPKRLSGMQKQALALYRGFLRAARSKPAEERRQIESVVSTEFRKNSKQVDRKNFIYIEYLLRRGNKQLDQLKSPDTVGLSSLSVDSSQTTGSSSS</sequence>
<evidence type="ECO:0000313" key="8">
    <source>
        <dbReference type="EnsemblPlants" id="Solyc09g007070.2.1"/>
    </source>
</evidence>
<dbReference type="InParanoid" id="A0A3Q7HXV6"/>
<feature type="compositionally biased region" description="Low complexity" evidence="6">
    <location>
        <begin position="319"/>
        <end position="339"/>
    </location>
</feature>
<dbReference type="PaxDb" id="4081-Solyc09g007060.2.1"/>
<accession>A0A3Q7HXV6</accession>
<dbReference type="GO" id="GO:0034553">
    <property type="term" value="P:mitochondrial respiratory chain complex II assembly"/>
    <property type="evidence" value="ECO:0007669"/>
    <property type="project" value="InterPro"/>
</dbReference>
<dbReference type="GO" id="GO:0061630">
    <property type="term" value="F:ubiquitin protein ligase activity"/>
    <property type="evidence" value="ECO:0000318"/>
    <property type="project" value="GO_Central"/>
</dbReference>
<comment type="subcellular location">
    <subcellularLocation>
        <location evidence="1">Mitochondrion matrix</location>
    </subcellularLocation>
</comment>
<dbReference type="PANTHER" id="PTHR13675:SF1">
    <property type="entry name" value="SUCCINATE DEHYDROGENASE ASSEMBLY FACTOR 1, MITOCHONDRIAL"/>
    <property type="match status" value="1"/>
</dbReference>
<evidence type="ECO:0000256" key="6">
    <source>
        <dbReference type="SAM" id="MobiDB-lite"/>
    </source>
</evidence>
<evidence type="ECO:0000313" key="9">
    <source>
        <dbReference type="Proteomes" id="UP000004994"/>
    </source>
</evidence>
<dbReference type="PROSITE" id="PS50089">
    <property type="entry name" value="ZF_RING_2"/>
    <property type="match status" value="1"/>
</dbReference>
<proteinExistence type="inferred from homology"/>
<dbReference type="Pfam" id="PF13639">
    <property type="entry name" value="zf-RING_2"/>
    <property type="match status" value="1"/>
</dbReference>
<reference evidence="8" key="2">
    <citation type="submission" date="2019-01" db="UniProtKB">
        <authorList>
            <consortium name="EnsemblPlants"/>
        </authorList>
    </citation>
    <scope>IDENTIFICATION</scope>
    <source>
        <strain evidence="8">cv. Heinz 1706</strain>
    </source>
</reference>
<dbReference type="Proteomes" id="UP000004994">
    <property type="component" value="Chromosome 9"/>
</dbReference>
<reference evidence="8" key="1">
    <citation type="journal article" date="2012" name="Nature">
        <title>The tomato genome sequence provides insights into fleshy fruit evolution.</title>
        <authorList>
            <consortium name="Tomato Genome Consortium"/>
        </authorList>
    </citation>
    <scope>NUCLEOTIDE SEQUENCE [LARGE SCALE GENOMIC DNA]</scope>
    <source>
        <strain evidence="8">cv. Heinz 1706</strain>
    </source>
</reference>
<dbReference type="AlphaFoldDB" id="A0A3Q7HXV6"/>
<dbReference type="InterPro" id="IPR001841">
    <property type="entry name" value="Znf_RING"/>
</dbReference>
<dbReference type="EnsemblPlants" id="Solyc09g007070.2.1">
    <property type="protein sequence ID" value="Solyc09g007070.2.1"/>
    <property type="gene ID" value="Solyc09g007070.2"/>
</dbReference>
<evidence type="ECO:0000256" key="4">
    <source>
        <dbReference type="ARBA" id="ARBA00025715"/>
    </source>
</evidence>
<dbReference type="Gene3D" id="3.30.40.10">
    <property type="entry name" value="Zinc/RING finger domain, C3HC4 (zinc finger)"/>
    <property type="match status" value="1"/>
</dbReference>
<evidence type="ECO:0000256" key="2">
    <source>
        <dbReference type="ARBA" id="ARBA00023128"/>
    </source>
</evidence>
<comment type="similarity">
    <text evidence="4">Belongs to the complex I LYR family. SDHAF1 subfamily.</text>
</comment>
<keyword evidence="5" id="KW-0863">Zinc-finger</keyword>
<dbReference type="CDD" id="cd20268">
    <property type="entry name" value="Complex1_LYR_SDHAF1_LYRM8"/>
    <property type="match status" value="1"/>
</dbReference>
<keyword evidence="5" id="KW-0479">Metal-binding</keyword>
<keyword evidence="9" id="KW-1185">Reference proteome</keyword>
<evidence type="ECO:0000256" key="5">
    <source>
        <dbReference type="PROSITE-ProRule" id="PRU00175"/>
    </source>
</evidence>
<feature type="domain" description="RING-type" evidence="7">
    <location>
        <begin position="131"/>
        <end position="172"/>
    </location>
</feature>
<dbReference type="InterPro" id="IPR013083">
    <property type="entry name" value="Znf_RING/FYVE/PHD"/>
</dbReference>
<dbReference type="Pfam" id="PF05347">
    <property type="entry name" value="Complex1_LYR"/>
    <property type="match status" value="1"/>
</dbReference>
<dbReference type="GO" id="GO:0005759">
    <property type="term" value="C:mitochondrial matrix"/>
    <property type="evidence" value="ECO:0007669"/>
    <property type="project" value="UniProtKB-SubCell"/>
</dbReference>
<dbReference type="CDD" id="cd16454">
    <property type="entry name" value="RING-H2_PA-TM-RING"/>
    <property type="match status" value="1"/>
</dbReference>
<dbReference type="GO" id="GO:0008270">
    <property type="term" value="F:zinc ion binding"/>
    <property type="evidence" value="ECO:0007669"/>
    <property type="project" value="UniProtKB-KW"/>
</dbReference>
<dbReference type="InterPro" id="IPR008011">
    <property type="entry name" value="Complex1_LYR_dom"/>
</dbReference>
<dbReference type="InterPro" id="IPR045295">
    <property type="entry name" value="Complex1_LYR_SDHAF1_LYRM8"/>
</dbReference>
<evidence type="ECO:0000256" key="1">
    <source>
        <dbReference type="ARBA" id="ARBA00004305"/>
    </source>
</evidence>